<feature type="transmembrane region" description="Helical" evidence="8">
    <location>
        <begin position="21"/>
        <end position="38"/>
    </location>
</feature>
<keyword evidence="10" id="KW-1185">Reference proteome</keyword>
<evidence type="ECO:0000256" key="4">
    <source>
        <dbReference type="ARBA" id="ARBA00022475"/>
    </source>
</evidence>
<keyword evidence="3" id="KW-0813">Transport</keyword>
<sequence length="346" mass="36853" precursor="true">MMKTFIRASQSSLPSYKPSRTFIVVVFGLFALSFFSLFNGQLSHSQITDLALKITHGSLFEPIQSTVIWQWRAPRIFSAIIIGAALGVSGAIFQSLVKNPLGSPDVTGFNVGAFTGVLLTMAFIGTQFWFIVSGAIGGGLFAALLVYLFAYRNGMSGFRLIIVGIAISAMLTAFNMWLSLYVSLETAMTAALWSIGSLNGITWEKALPISLFLGFLLIVSAFLVTRMKLLEMGDDLAAALGVSVNKTRLLLLLLGVCLTAAPTAITGPIAFISLAAPQIAKRLNLSSKNTNESSLFAAALMGALLLLSADCLAQYALPSTKLPVGLVTISVGGLYLVYLISNESKN</sequence>
<dbReference type="AlphaFoldDB" id="F2JZU4"/>
<keyword evidence="5 8" id="KW-0812">Transmembrane</keyword>
<dbReference type="PANTHER" id="PTHR30472">
    <property type="entry name" value="FERRIC ENTEROBACTIN TRANSPORT SYSTEM PERMEASE PROTEIN"/>
    <property type="match status" value="1"/>
</dbReference>
<evidence type="ECO:0000256" key="6">
    <source>
        <dbReference type="ARBA" id="ARBA00022989"/>
    </source>
</evidence>
<dbReference type="CDD" id="cd06550">
    <property type="entry name" value="TM_ABC_iron-siderophores_like"/>
    <property type="match status" value="1"/>
</dbReference>
<dbReference type="GO" id="GO:0033214">
    <property type="term" value="P:siderophore-iron import into cell"/>
    <property type="evidence" value="ECO:0007669"/>
    <property type="project" value="TreeGrafter"/>
</dbReference>
<dbReference type="Pfam" id="PF01032">
    <property type="entry name" value="FecCD"/>
    <property type="match status" value="1"/>
</dbReference>
<dbReference type="PATRIC" id="fig|717774.3.peg.2916"/>
<dbReference type="GO" id="GO:0022857">
    <property type="term" value="F:transmembrane transporter activity"/>
    <property type="evidence" value="ECO:0007669"/>
    <property type="project" value="InterPro"/>
</dbReference>
<keyword evidence="6 8" id="KW-1133">Transmembrane helix</keyword>
<evidence type="ECO:0000256" key="1">
    <source>
        <dbReference type="ARBA" id="ARBA00004651"/>
    </source>
</evidence>
<dbReference type="EMBL" id="CP002583">
    <property type="protein sequence ID" value="ADZ92056.1"/>
    <property type="molecule type" value="Genomic_DNA"/>
</dbReference>
<dbReference type="Gene3D" id="1.10.3470.10">
    <property type="entry name" value="ABC transporter involved in vitamin B12 uptake, BtuC"/>
    <property type="match status" value="1"/>
</dbReference>
<keyword evidence="4" id="KW-1003">Cell membrane</keyword>
<evidence type="ECO:0000313" key="9">
    <source>
        <dbReference type="EMBL" id="ADZ92056.1"/>
    </source>
</evidence>
<dbReference type="PANTHER" id="PTHR30472:SF24">
    <property type="entry name" value="FERRIC ENTEROBACTIN TRANSPORT SYSTEM PERMEASE PROTEIN FEPG"/>
    <property type="match status" value="1"/>
</dbReference>
<feature type="transmembrane region" description="Helical" evidence="8">
    <location>
        <begin position="76"/>
        <end position="94"/>
    </location>
</feature>
<dbReference type="GO" id="GO:0005886">
    <property type="term" value="C:plasma membrane"/>
    <property type="evidence" value="ECO:0007669"/>
    <property type="project" value="UniProtKB-SubCell"/>
</dbReference>
<feature type="transmembrane region" description="Helical" evidence="8">
    <location>
        <begin position="130"/>
        <end position="150"/>
    </location>
</feature>
<dbReference type="KEGG" id="mme:Marme_2833"/>
<dbReference type="RefSeq" id="WP_013661959.1">
    <property type="nucleotide sequence ID" value="NC_015276.1"/>
</dbReference>
<feature type="transmembrane region" description="Helical" evidence="8">
    <location>
        <begin position="249"/>
        <end position="274"/>
    </location>
</feature>
<dbReference type="STRING" id="717774.Marme_2833"/>
<evidence type="ECO:0000313" key="10">
    <source>
        <dbReference type="Proteomes" id="UP000001062"/>
    </source>
</evidence>
<dbReference type="InterPro" id="IPR037294">
    <property type="entry name" value="ABC_BtuC-like"/>
</dbReference>
<evidence type="ECO:0000256" key="3">
    <source>
        <dbReference type="ARBA" id="ARBA00022448"/>
    </source>
</evidence>
<dbReference type="Proteomes" id="UP000001062">
    <property type="component" value="Chromosome"/>
</dbReference>
<proteinExistence type="inferred from homology"/>
<comment type="subcellular location">
    <subcellularLocation>
        <location evidence="1">Cell membrane</location>
        <topology evidence="1">Multi-pass membrane protein</topology>
    </subcellularLocation>
</comment>
<feature type="transmembrane region" description="Helical" evidence="8">
    <location>
        <begin position="106"/>
        <end position="124"/>
    </location>
</feature>
<feature type="transmembrane region" description="Helical" evidence="8">
    <location>
        <begin position="295"/>
        <end position="316"/>
    </location>
</feature>
<feature type="transmembrane region" description="Helical" evidence="8">
    <location>
        <begin position="157"/>
        <end position="178"/>
    </location>
</feature>
<feature type="transmembrane region" description="Helical" evidence="8">
    <location>
        <begin position="322"/>
        <end position="340"/>
    </location>
</feature>
<dbReference type="InterPro" id="IPR000522">
    <property type="entry name" value="ABC_transptr_permease_BtuC"/>
</dbReference>
<reference evidence="9 10" key="1">
    <citation type="journal article" date="2012" name="Stand. Genomic Sci.">
        <title>Complete genome sequence of the melanogenic marine bacterium Marinomonas mediterranea type strain (MMB-1(T)).</title>
        <authorList>
            <person name="Lucas-Elio P."/>
            <person name="Goodwin L."/>
            <person name="Woyke T."/>
            <person name="Pitluck S."/>
            <person name="Nolan M."/>
            <person name="Kyrpides N.C."/>
            <person name="Detter J.C."/>
            <person name="Copeland A."/>
            <person name="Teshima H."/>
            <person name="Bruce D."/>
            <person name="Detter C."/>
            <person name="Tapia R."/>
            <person name="Han S."/>
            <person name="Land M.L."/>
            <person name="Ivanova N."/>
            <person name="Mikhailova N."/>
            <person name="Johnston A.W."/>
            <person name="Sanchez-Amat A."/>
        </authorList>
    </citation>
    <scope>NUCLEOTIDE SEQUENCE [LARGE SCALE GENOMIC DNA]</scope>
    <source>
        <strain evidence="10">ATCC 700492 / JCM 21426 / NBRC 103028 / MMB-1</strain>
    </source>
</reference>
<organism evidence="9 10">
    <name type="scientific">Marinomonas mediterranea (strain ATCC 700492 / JCM 21426 / NBRC 103028 / MMB-1)</name>
    <dbReference type="NCBI Taxonomy" id="717774"/>
    <lineage>
        <taxon>Bacteria</taxon>
        <taxon>Pseudomonadati</taxon>
        <taxon>Pseudomonadota</taxon>
        <taxon>Gammaproteobacteria</taxon>
        <taxon>Oceanospirillales</taxon>
        <taxon>Oceanospirillaceae</taxon>
        <taxon>Marinomonas</taxon>
    </lineage>
</organism>
<protein>
    <submittedName>
        <fullName evidence="9">ABC-type transporter, integral membrane subunit</fullName>
    </submittedName>
</protein>
<dbReference type="eggNOG" id="COG4779">
    <property type="taxonomic scope" value="Bacteria"/>
</dbReference>
<evidence type="ECO:0000256" key="7">
    <source>
        <dbReference type="ARBA" id="ARBA00023136"/>
    </source>
</evidence>
<gene>
    <name evidence="9" type="ordered locus">Marme_2833</name>
</gene>
<dbReference type="SUPFAM" id="SSF81345">
    <property type="entry name" value="ABC transporter involved in vitamin B12 uptake, BtuC"/>
    <property type="match status" value="1"/>
</dbReference>
<feature type="transmembrane region" description="Helical" evidence="8">
    <location>
        <begin position="209"/>
        <end position="229"/>
    </location>
</feature>
<keyword evidence="7 8" id="KW-0472">Membrane</keyword>
<name>F2JZU4_MARM1</name>
<dbReference type="HOGENOM" id="CLU_013016_1_1_6"/>
<evidence type="ECO:0000256" key="2">
    <source>
        <dbReference type="ARBA" id="ARBA00007935"/>
    </source>
</evidence>
<evidence type="ECO:0000256" key="8">
    <source>
        <dbReference type="SAM" id="Phobius"/>
    </source>
</evidence>
<comment type="similarity">
    <text evidence="2">Belongs to the binding-protein-dependent transport system permease family. FecCD subfamily.</text>
</comment>
<evidence type="ECO:0000256" key="5">
    <source>
        <dbReference type="ARBA" id="ARBA00022692"/>
    </source>
</evidence>
<accession>F2JZU4</accession>